<accession>A0ACC2U5T9</accession>
<evidence type="ECO:0000313" key="1">
    <source>
        <dbReference type="EMBL" id="KAJ9082389.1"/>
    </source>
</evidence>
<gene>
    <name evidence="1" type="ORF">DSO57_1004958</name>
</gene>
<reference evidence="1" key="1">
    <citation type="submission" date="2022-04" db="EMBL/GenBank/DDBJ databases">
        <title>Genome of the entomopathogenic fungus Entomophthora muscae.</title>
        <authorList>
            <person name="Elya C."/>
            <person name="Lovett B.R."/>
            <person name="Lee E."/>
            <person name="Macias A.M."/>
            <person name="Hajek A.E."/>
            <person name="De Bivort B.L."/>
            <person name="Kasson M.T."/>
            <person name="De Fine Licht H.H."/>
            <person name="Stajich J.E."/>
        </authorList>
    </citation>
    <scope>NUCLEOTIDE SEQUENCE</scope>
    <source>
        <strain evidence="1">Berkeley</strain>
    </source>
</reference>
<organism evidence="1 2">
    <name type="scientific">Entomophthora muscae</name>
    <dbReference type="NCBI Taxonomy" id="34485"/>
    <lineage>
        <taxon>Eukaryota</taxon>
        <taxon>Fungi</taxon>
        <taxon>Fungi incertae sedis</taxon>
        <taxon>Zoopagomycota</taxon>
        <taxon>Entomophthoromycotina</taxon>
        <taxon>Entomophthoromycetes</taxon>
        <taxon>Entomophthorales</taxon>
        <taxon>Entomophthoraceae</taxon>
        <taxon>Entomophthora</taxon>
    </lineage>
</organism>
<protein>
    <submittedName>
        <fullName evidence="1">Uncharacterized protein</fullName>
    </submittedName>
</protein>
<comment type="caution">
    <text evidence="1">The sequence shown here is derived from an EMBL/GenBank/DDBJ whole genome shotgun (WGS) entry which is preliminary data.</text>
</comment>
<sequence>MRQTLIGLVVGTAAKKTVKVCVPRARIDKHVKKEIIIRKNYAVHDETEKCGLGDVIRIEACRPMSKTKRFCVAEIIKPAATYKDPETGVIFR</sequence>
<dbReference type="Proteomes" id="UP001165960">
    <property type="component" value="Unassembled WGS sequence"/>
</dbReference>
<dbReference type="EMBL" id="QTSX02001433">
    <property type="protein sequence ID" value="KAJ9082389.1"/>
    <property type="molecule type" value="Genomic_DNA"/>
</dbReference>
<keyword evidence="2" id="KW-1185">Reference proteome</keyword>
<name>A0ACC2U5T9_9FUNG</name>
<proteinExistence type="predicted"/>
<evidence type="ECO:0000313" key="2">
    <source>
        <dbReference type="Proteomes" id="UP001165960"/>
    </source>
</evidence>